<dbReference type="GO" id="GO:0015074">
    <property type="term" value="P:DNA integration"/>
    <property type="evidence" value="ECO:0007669"/>
    <property type="project" value="InterPro"/>
</dbReference>
<feature type="region of interest" description="Disordered" evidence="1">
    <location>
        <begin position="112"/>
        <end position="136"/>
    </location>
</feature>
<comment type="caution">
    <text evidence="2">The sequence shown here is derived from an EMBL/GenBank/DDBJ whole genome shotgun (WGS) entry which is preliminary data.</text>
</comment>
<evidence type="ECO:0000313" key="3">
    <source>
        <dbReference type="Proteomes" id="UP000312512"/>
    </source>
</evidence>
<dbReference type="GO" id="GO:0006310">
    <property type="term" value="P:DNA recombination"/>
    <property type="evidence" value="ECO:0007669"/>
    <property type="project" value="InterPro"/>
</dbReference>
<dbReference type="SUPFAM" id="SSF56349">
    <property type="entry name" value="DNA breaking-rejoining enzymes"/>
    <property type="match status" value="1"/>
</dbReference>
<dbReference type="AlphaFoldDB" id="A0A5C4W8Y7"/>
<dbReference type="InterPro" id="IPR013762">
    <property type="entry name" value="Integrase-like_cat_sf"/>
</dbReference>
<dbReference type="InterPro" id="IPR011010">
    <property type="entry name" value="DNA_brk_join_enz"/>
</dbReference>
<dbReference type="Gene3D" id="1.10.443.10">
    <property type="entry name" value="Intergrase catalytic core"/>
    <property type="match status" value="1"/>
</dbReference>
<feature type="region of interest" description="Disordered" evidence="1">
    <location>
        <begin position="528"/>
        <end position="559"/>
    </location>
</feature>
<evidence type="ECO:0000256" key="1">
    <source>
        <dbReference type="SAM" id="MobiDB-lite"/>
    </source>
</evidence>
<evidence type="ECO:0000313" key="2">
    <source>
        <dbReference type="EMBL" id="KAB8192565.1"/>
    </source>
</evidence>
<dbReference type="OrthoDB" id="3216692at2"/>
<dbReference type="GO" id="GO:0003677">
    <property type="term" value="F:DNA binding"/>
    <property type="evidence" value="ECO:0007669"/>
    <property type="project" value="InterPro"/>
</dbReference>
<dbReference type="EMBL" id="VDLX02000009">
    <property type="protein sequence ID" value="KAB8192565.1"/>
    <property type="molecule type" value="Genomic_DNA"/>
</dbReference>
<accession>A0A5C4W8Y7</accession>
<sequence>MTTTPMARRGTSRGIMSCGSCLGWGQTYTMGLCVACYSFARGNPRTGPCTTCRRVMPMKKGYCRLCWCQADQDRRHHDGDARSKVMMEPWLPKVTHQQLFLLCSPRRVPPPPRIERRRGIKGRPLKNPPPAAVRPRTDSIQLPLFPAPRRQFSYGRIDLRRGPVPDNPWLAWALHLAHLMGQARGWSPIVAGTTQRTLVMLLAHHVAGDTIRASDINDVIKGRGASFRRAAELLDIMGIWDQDLPATFEAWLTSRLQGLSPGFADPVNIWARTLRDGGPRVLPRDEGTVGIYVRAALPALLDWTNRHDHLREVTRDDVLTHLGTLTGQQRETLLSALRSLFGWAKRQGVIFRDPASRIKIRRPEPSLFQPLEPEHIARTIQVAASPAARLFVALAAVHAARHHAIRSLQLDDIDLGNRQIIIAGRPRPLDDLTHRILTEWLTYRRERWPTTANPHLLISQASAVGTGPVSSPWIGRLLRGQTATLERLRIDRQLEEALANRADPLHLVKVFDIDDSTAVRYAASARALLTRPHEDHPPSSPGTRVSEPRKPPPASSGSH</sequence>
<protein>
    <submittedName>
        <fullName evidence="2">Integrase</fullName>
    </submittedName>
</protein>
<proteinExistence type="predicted"/>
<dbReference type="Proteomes" id="UP000312512">
    <property type="component" value="Unassembled WGS sequence"/>
</dbReference>
<organism evidence="2 3">
    <name type="scientific">Nonomuraea phyllanthi</name>
    <dbReference type="NCBI Taxonomy" id="2219224"/>
    <lineage>
        <taxon>Bacteria</taxon>
        <taxon>Bacillati</taxon>
        <taxon>Actinomycetota</taxon>
        <taxon>Actinomycetes</taxon>
        <taxon>Streptosporangiales</taxon>
        <taxon>Streptosporangiaceae</taxon>
        <taxon>Nonomuraea</taxon>
    </lineage>
</organism>
<name>A0A5C4W8Y7_9ACTN</name>
<feature type="compositionally biased region" description="Basic residues" evidence="1">
    <location>
        <begin position="115"/>
        <end position="124"/>
    </location>
</feature>
<gene>
    <name evidence="2" type="ORF">FH608_023975</name>
</gene>
<reference evidence="2 3" key="1">
    <citation type="submission" date="2019-10" db="EMBL/GenBank/DDBJ databases">
        <title>Nonomuraea sp. nov., isolated from Phyllanthus amarus.</title>
        <authorList>
            <person name="Klykleung N."/>
            <person name="Tanasupawat S."/>
        </authorList>
    </citation>
    <scope>NUCLEOTIDE SEQUENCE [LARGE SCALE GENOMIC DNA]</scope>
    <source>
        <strain evidence="2 3">PA1-10</strain>
    </source>
</reference>
<keyword evidence="3" id="KW-1185">Reference proteome</keyword>